<accession>A0A7W5C3J3</accession>
<dbReference type="SUPFAM" id="SSF50475">
    <property type="entry name" value="FMN-binding split barrel"/>
    <property type="match status" value="1"/>
</dbReference>
<dbReference type="Proteomes" id="UP000518605">
    <property type="component" value="Unassembled WGS sequence"/>
</dbReference>
<evidence type="ECO:0000313" key="3">
    <source>
        <dbReference type="Proteomes" id="UP000518605"/>
    </source>
</evidence>
<keyword evidence="3" id="KW-1185">Reference proteome</keyword>
<evidence type="ECO:0000259" key="1">
    <source>
        <dbReference type="Pfam" id="PF01243"/>
    </source>
</evidence>
<evidence type="ECO:0000313" key="2">
    <source>
        <dbReference type="EMBL" id="MBB3150090.1"/>
    </source>
</evidence>
<dbReference type="InterPro" id="IPR012349">
    <property type="entry name" value="Split_barrel_FMN-bd"/>
</dbReference>
<comment type="caution">
    <text evidence="2">The sequence shown here is derived from an EMBL/GenBank/DDBJ whole genome shotgun (WGS) entry which is preliminary data.</text>
</comment>
<dbReference type="NCBIfam" id="TIGR04025">
    <property type="entry name" value="PPOX_FMN_DR2398"/>
    <property type="match status" value="1"/>
</dbReference>
<dbReference type="EMBL" id="JACHXW010000001">
    <property type="protein sequence ID" value="MBB3150090.1"/>
    <property type="molecule type" value="Genomic_DNA"/>
</dbReference>
<sequence length="196" mass="21964">MVQASKETELIMTADQLKEIVGTPHEAVVQKSVSRMEEHIRHFLSLSPLFFLSSSDASGRCDTSPRGDEAGFVKSLDDYRLIYPERSGNRRIDSLLNIIQNPQVGMLFVIPGMQEVLRINGRASITKDAELIESMGWTGKAPELAVMVEVQECFIHCPRALKHSGIWSADSWPVAEDMPSTKEMFKAHLLMNGYEL</sequence>
<dbReference type="RefSeq" id="WP_183557424.1">
    <property type="nucleotide sequence ID" value="NZ_CBCSLB010000001.1"/>
</dbReference>
<dbReference type="Gene3D" id="2.30.110.10">
    <property type="entry name" value="Electron Transport, Fmn-binding Protein, Chain A"/>
    <property type="match status" value="1"/>
</dbReference>
<proteinExistence type="predicted"/>
<dbReference type="AlphaFoldDB" id="A0A7W5C3J3"/>
<dbReference type="PANTHER" id="PTHR42815:SF2">
    <property type="entry name" value="FAD-BINDING, PUTATIVE (AFU_ORTHOLOGUE AFUA_6G07600)-RELATED"/>
    <property type="match status" value="1"/>
</dbReference>
<organism evidence="2 3">
    <name type="scientific">Paenibacillus endophyticus</name>
    <dbReference type="NCBI Taxonomy" id="1294268"/>
    <lineage>
        <taxon>Bacteria</taxon>
        <taxon>Bacillati</taxon>
        <taxon>Bacillota</taxon>
        <taxon>Bacilli</taxon>
        <taxon>Bacillales</taxon>
        <taxon>Paenibacillaceae</taxon>
        <taxon>Paenibacillus</taxon>
    </lineage>
</organism>
<feature type="domain" description="Pyridoxamine 5'-phosphate oxidase N-terminal" evidence="1">
    <location>
        <begin position="36"/>
        <end position="138"/>
    </location>
</feature>
<reference evidence="2 3" key="1">
    <citation type="submission" date="2020-08" db="EMBL/GenBank/DDBJ databases">
        <title>Genomic Encyclopedia of Type Strains, Phase III (KMG-III): the genomes of soil and plant-associated and newly described type strains.</title>
        <authorList>
            <person name="Whitman W."/>
        </authorList>
    </citation>
    <scope>NUCLEOTIDE SEQUENCE [LARGE SCALE GENOMIC DNA]</scope>
    <source>
        <strain evidence="2 3">CECT 8234</strain>
    </source>
</reference>
<dbReference type="InterPro" id="IPR024029">
    <property type="entry name" value="Pyridox_Oxase_FMN-dep"/>
</dbReference>
<dbReference type="PANTHER" id="PTHR42815">
    <property type="entry name" value="FAD-BINDING, PUTATIVE (AFU_ORTHOLOGUE AFUA_6G07600)-RELATED"/>
    <property type="match status" value="1"/>
</dbReference>
<name>A0A7W5C3J3_9BACL</name>
<gene>
    <name evidence="2" type="ORF">FHS16_000122</name>
</gene>
<dbReference type="Pfam" id="PF01243">
    <property type="entry name" value="PNPOx_N"/>
    <property type="match status" value="1"/>
</dbReference>
<dbReference type="InterPro" id="IPR011576">
    <property type="entry name" value="Pyridox_Oxase_N"/>
</dbReference>
<protein>
    <recommendedName>
        <fullName evidence="1">Pyridoxamine 5'-phosphate oxidase N-terminal domain-containing protein</fullName>
    </recommendedName>
</protein>